<accession>A0A238HAD3</accession>
<organism evidence="2 3">
    <name type="scientific">Burkholderia singularis</name>
    <dbReference type="NCBI Taxonomy" id="1503053"/>
    <lineage>
        <taxon>Bacteria</taxon>
        <taxon>Pseudomonadati</taxon>
        <taxon>Pseudomonadota</taxon>
        <taxon>Betaproteobacteria</taxon>
        <taxon>Burkholderiales</taxon>
        <taxon>Burkholderiaceae</taxon>
        <taxon>Burkholderia</taxon>
        <taxon>pseudomallei group</taxon>
    </lineage>
</organism>
<proteinExistence type="predicted"/>
<evidence type="ECO:0000313" key="3">
    <source>
        <dbReference type="Proteomes" id="UP000198460"/>
    </source>
</evidence>
<evidence type="ECO:0000256" key="1">
    <source>
        <dbReference type="SAM" id="MobiDB-lite"/>
    </source>
</evidence>
<feature type="compositionally biased region" description="Basic residues" evidence="1">
    <location>
        <begin position="14"/>
        <end position="24"/>
    </location>
</feature>
<reference evidence="2 3" key="1">
    <citation type="submission" date="2017-04" db="EMBL/GenBank/DDBJ databases">
        <authorList>
            <person name="Afonso C.L."/>
            <person name="Miller P.J."/>
            <person name="Scott M.A."/>
            <person name="Spackman E."/>
            <person name="Goraichik I."/>
            <person name="Dimitrov K.M."/>
            <person name="Suarez D.L."/>
            <person name="Swayne D.E."/>
        </authorList>
    </citation>
    <scope>NUCLEOTIDE SEQUENCE [LARGE SCALE GENOMIC DNA]</scope>
    <source>
        <strain evidence="2">LMG 28154</strain>
    </source>
</reference>
<name>A0A238HAD3_9BURK</name>
<evidence type="ECO:0000313" key="2">
    <source>
        <dbReference type="EMBL" id="SMG02025.1"/>
    </source>
</evidence>
<dbReference type="AlphaFoldDB" id="A0A238HAD3"/>
<dbReference type="EMBL" id="FXAN01000087">
    <property type="protein sequence ID" value="SMG02025.1"/>
    <property type="molecule type" value="Genomic_DNA"/>
</dbReference>
<gene>
    <name evidence="2" type="ORF">BSIN_4785</name>
</gene>
<protein>
    <submittedName>
        <fullName evidence="2">Uncharacterized protein</fullName>
    </submittedName>
</protein>
<feature type="region of interest" description="Disordered" evidence="1">
    <location>
        <begin position="1"/>
        <end position="24"/>
    </location>
</feature>
<sequence>MRRHALHSIEVRRNRSPARRAKKCPLRERARIPVKEVSHELRVQNKTRRHCAQRSIFDIDIVRAALRARCMRAAQLPCAVAGSSKK</sequence>
<dbReference type="Proteomes" id="UP000198460">
    <property type="component" value="Unassembled WGS sequence"/>
</dbReference>